<feature type="transmembrane region" description="Helical" evidence="1">
    <location>
        <begin position="55"/>
        <end position="77"/>
    </location>
</feature>
<sequence length="311" mass="35101">MKDTRMLTEGALMLAVFAVLMFLSVYVPVIAFITSLFLILPFLLYSAKHPLKHAFLLLIGAIAMSAIINIMFVPIAILYGTTGLVMGYCIRSGKSKLISYMASSMVFLGNIVLFYIAAVILLEINLMDELIKSFRSSGESYAELMKSLGQVPNEQVTQQIEEMIKLLKALAPSLLIGVSFLTVILLMAVNFPILKRVGVNVPQFSPFRTLKFPRSILWYYLITIIISLVADLEEGTYLYMVVMNATYILQMILFIQGLAFIFYYSYLKSWPKAIPIMATVMTFLWPIFFSIVKLLGIIDLGFDLRERLAKK</sequence>
<dbReference type="EMBL" id="JAFBFH010000033">
    <property type="protein sequence ID" value="MBM7716825.1"/>
    <property type="molecule type" value="Genomic_DNA"/>
</dbReference>
<evidence type="ECO:0000256" key="1">
    <source>
        <dbReference type="SAM" id="Phobius"/>
    </source>
</evidence>
<dbReference type="RefSeq" id="WP_205180049.1">
    <property type="nucleotide sequence ID" value="NZ_JAFBFH010000033.1"/>
</dbReference>
<accession>A0ABS2RBT9</accession>
<keyword evidence="3" id="KW-1185">Reference proteome</keyword>
<keyword evidence="1" id="KW-0472">Membrane</keyword>
<organism evidence="2 3">
    <name type="scientific">Siminovitchia thermophila</name>
    <dbReference type="NCBI Taxonomy" id="1245522"/>
    <lineage>
        <taxon>Bacteria</taxon>
        <taxon>Bacillati</taxon>
        <taxon>Bacillota</taxon>
        <taxon>Bacilli</taxon>
        <taxon>Bacillales</taxon>
        <taxon>Bacillaceae</taxon>
        <taxon>Siminovitchia</taxon>
    </lineage>
</organism>
<feature type="transmembrane region" description="Helical" evidence="1">
    <location>
        <begin position="237"/>
        <end position="263"/>
    </location>
</feature>
<feature type="transmembrane region" description="Helical" evidence="1">
    <location>
        <begin position="12"/>
        <end position="43"/>
    </location>
</feature>
<keyword evidence="1" id="KW-1133">Transmembrane helix</keyword>
<dbReference type="PANTHER" id="PTHR41324:SF1">
    <property type="entry name" value="DUF2232 DOMAIN-CONTAINING PROTEIN"/>
    <property type="match status" value="1"/>
</dbReference>
<evidence type="ECO:0000313" key="3">
    <source>
        <dbReference type="Proteomes" id="UP000823485"/>
    </source>
</evidence>
<gene>
    <name evidence="2" type="ORF">JOC94_003849</name>
</gene>
<reference evidence="2 3" key="1">
    <citation type="submission" date="2021-01" db="EMBL/GenBank/DDBJ databases">
        <title>Genomic Encyclopedia of Type Strains, Phase IV (KMG-IV): sequencing the most valuable type-strain genomes for metagenomic binning, comparative biology and taxonomic classification.</title>
        <authorList>
            <person name="Goeker M."/>
        </authorList>
    </citation>
    <scope>NUCLEOTIDE SEQUENCE [LARGE SCALE GENOMIC DNA]</scope>
    <source>
        <strain evidence="2 3">DSM 105453</strain>
    </source>
</reference>
<feature type="transmembrane region" description="Helical" evidence="1">
    <location>
        <begin position="212"/>
        <end position="230"/>
    </location>
</feature>
<proteinExistence type="predicted"/>
<keyword evidence="1" id="KW-0812">Transmembrane</keyword>
<comment type="caution">
    <text evidence="2">The sequence shown here is derived from an EMBL/GenBank/DDBJ whole genome shotgun (WGS) entry which is preliminary data.</text>
</comment>
<protein>
    <submittedName>
        <fullName evidence="2">Uncharacterized protein YybS (DUF2232 family)</fullName>
    </submittedName>
</protein>
<feature type="transmembrane region" description="Helical" evidence="1">
    <location>
        <begin position="283"/>
        <end position="302"/>
    </location>
</feature>
<feature type="transmembrane region" description="Helical" evidence="1">
    <location>
        <begin position="97"/>
        <end position="122"/>
    </location>
</feature>
<name>A0ABS2RBT9_9BACI</name>
<feature type="transmembrane region" description="Helical" evidence="1">
    <location>
        <begin position="169"/>
        <end position="192"/>
    </location>
</feature>
<dbReference type="PANTHER" id="PTHR41324">
    <property type="entry name" value="MEMBRANE PROTEIN-RELATED"/>
    <property type="match status" value="1"/>
</dbReference>
<dbReference type="Pfam" id="PF09991">
    <property type="entry name" value="DUF2232"/>
    <property type="match status" value="1"/>
</dbReference>
<evidence type="ECO:0000313" key="2">
    <source>
        <dbReference type="EMBL" id="MBM7716825.1"/>
    </source>
</evidence>
<dbReference type="InterPro" id="IPR018710">
    <property type="entry name" value="DUF2232"/>
</dbReference>
<dbReference type="Proteomes" id="UP000823485">
    <property type="component" value="Unassembled WGS sequence"/>
</dbReference>